<dbReference type="InterPro" id="IPR008979">
    <property type="entry name" value="Galactose-bd-like_sf"/>
</dbReference>
<dbReference type="SUPFAM" id="SSF49785">
    <property type="entry name" value="Galactose-binding domain-like"/>
    <property type="match status" value="1"/>
</dbReference>
<evidence type="ECO:0000313" key="1">
    <source>
        <dbReference type="EMBL" id="CAB4141988.1"/>
    </source>
</evidence>
<dbReference type="Gene3D" id="2.60.120.1110">
    <property type="match status" value="1"/>
</dbReference>
<accession>A0A6J5M5H4</accession>
<dbReference type="EMBL" id="LR796403">
    <property type="protein sequence ID" value="CAB4141988.1"/>
    <property type="molecule type" value="Genomic_DNA"/>
</dbReference>
<name>A0A6J5M5H4_9CAUD</name>
<reference evidence="1" key="1">
    <citation type="submission" date="2020-04" db="EMBL/GenBank/DDBJ databases">
        <authorList>
            <person name="Chiriac C."/>
            <person name="Salcher M."/>
            <person name="Ghai R."/>
            <person name="Kavagutti S V."/>
        </authorList>
    </citation>
    <scope>NUCLEOTIDE SEQUENCE</scope>
</reference>
<gene>
    <name evidence="1" type="ORF">UFOVP423_22</name>
</gene>
<organism evidence="1">
    <name type="scientific">uncultured Caudovirales phage</name>
    <dbReference type="NCBI Taxonomy" id="2100421"/>
    <lineage>
        <taxon>Viruses</taxon>
        <taxon>Duplodnaviria</taxon>
        <taxon>Heunggongvirae</taxon>
        <taxon>Uroviricota</taxon>
        <taxon>Caudoviricetes</taxon>
        <taxon>Peduoviridae</taxon>
        <taxon>Maltschvirus</taxon>
        <taxon>Maltschvirus maltsch</taxon>
    </lineage>
</organism>
<sequence length="150" mass="15636">MNLNELQIVTVAPDSTAATTRTLAAGTTAVNSASVDAISDSSANFVIALGAITATGTGSFKLQRSDDNTNWTDITGAVQAFTDADANKNITLCISEVVNRYLRVVTTRTVANSAVGGILCFLEPRAVPVTQVTTGIQNAYQPIVVSRSNI</sequence>
<proteinExistence type="predicted"/>
<protein>
    <submittedName>
        <fullName evidence="1">Uncharacterized protein</fullName>
    </submittedName>
</protein>